<dbReference type="EC" id="3.5.1.87" evidence="5"/>
<dbReference type="Pfam" id="PF01546">
    <property type="entry name" value="Peptidase_M20"/>
    <property type="match status" value="1"/>
</dbReference>
<dbReference type="SUPFAM" id="SSF53187">
    <property type="entry name" value="Zn-dependent exopeptidases"/>
    <property type="match status" value="1"/>
</dbReference>
<feature type="compositionally biased region" description="Polar residues" evidence="3">
    <location>
        <begin position="1"/>
        <end position="15"/>
    </location>
</feature>
<dbReference type="NCBIfam" id="NF006769">
    <property type="entry name" value="PRK09290.1-3"/>
    <property type="match status" value="1"/>
</dbReference>
<feature type="domain" description="Peptidase M20 dimerisation" evidence="4">
    <location>
        <begin position="237"/>
        <end position="334"/>
    </location>
</feature>
<dbReference type="InterPro" id="IPR036264">
    <property type="entry name" value="Bact_exopeptidase_dim_dom"/>
</dbReference>
<keyword evidence="2 5" id="KW-0378">Hydrolase</keyword>
<sequence length="453" mass="46956">MQGNASMQVQDSTSGARAAPSPAGLRTNGARLWDSLMRLARVVGATAKGGVCRLALTELDRAARDLFVAWAKEIGCTVRVDAIGNIFARRAGARDDLPPVATGSHIDTQPTGGKFDGNYGVLAGLEVLRTLADAGVRTNAPLEVAVWTNEEGSRFVPVMMGSGVFAGAFTLEHALAQRDRDGVSVRDALRAIGYAGDARDACAAPHRVGAYFEAHIEQGPVLEAHDTTIGVVRGALGQRWYDVTVRGMEAHAGPTPMALRRDALLVAAELVAEVNRIARAHAPHGRGTVGWVDVHPNSRNVIPGRVTLSVDLRAADDASLLAMDAALRAACAQAGAQPGIGVDVEQVVHFAPQPFDAALVGAVRAGADALGLSSMDVISGAGHDAVYLARVAPAAMIFVPCKDGISHNEIEDARPEHLEAGCNVLLHAMLSAAGVADAMDGEDVAGGADGAAR</sequence>
<dbReference type="PANTHER" id="PTHR32494:SF5">
    <property type="entry name" value="ALLANTOATE AMIDOHYDROLASE"/>
    <property type="match status" value="1"/>
</dbReference>
<evidence type="ECO:0000256" key="2">
    <source>
        <dbReference type="ARBA" id="ARBA00022801"/>
    </source>
</evidence>
<dbReference type="InterPro" id="IPR011650">
    <property type="entry name" value="Peptidase_M20_dimer"/>
</dbReference>
<dbReference type="InterPro" id="IPR010158">
    <property type="entry name" value="Amidase_Cbmase"/>
</dbReference>
<feature type="region of interest" description="Disordered" evidence="3">
    <location>
        <begin position="1"/>
        <end position="24"/>
    </location>
</feature>
<dbReference type="NCBIfam" id="NF009527">
    <property type="entry name" value="PRK12891.1"/>
    <property type="match status" value="1"/>
</dbReference>
<dbReference type="InterPro" id="IPR002933">
    <property type="entry name" value="Peptidase_M20"/>
</dbReference>
<evidence type="ECO:0000313" key="5">
    <source>
        <dbReference type="EMBL" id="EIP86281.1"/>
    </source>
</evidence>
<evidence type="ECO:0000313" key="6">
    <source>
        <dbReference type="Proteomes" id="UP000004682"/>
    </source>
</evidence>
<dbReference type="Proteomes" id="UP000004682">
    <property type="component" value="Unassembled WGS sequence"/>
</dbReference>
<reference evidence="6" key="1">
    <citation type="journal article" date="2012" name="J. Bacteriol.">
        <title>Revised Genome Sequence of Burkholderia thailandensis MSMB43 with Improved Annotation.</title>
        <authorList>
            <person name="Zhuo Y."/>
            <person name="Liu L."/>
            <person name="Wang Q."/>
            <person name="Liu X."/>
            <person name="Ren B."/>
            <person name="Liu M."/>
            <person name="Ni P."/>
            <person name="Cheng Y.Q."/>
            <person name="Zhang L."/>
        </authorList>
    </citation>
    <scope>NUCLEOTIDE SEQUENCE [LARGE SCALE GENOMIC DNA]</scope>
    <source>
        <strain evidence="6">MSMB43</strain>
    </source>
</reference>
<proteinExistence type="inferred from homology"/>
<dbReference type="PIRSF" id="PIRSF001235">
    <property type="entry name" value="Amidase_carbamoylase"/>
    <property type="match status" value="1"/>
</dbReference>
<dbReference type="Gene3D" id="3.30.70.360">
    <property type="match status" value="1"/>
</dbReference>
<dbReference type="Pfam" id="PF07687">
    <property type="entry name" value="M20_dimer"/>
    <property type="match status" value="1"/>
</dbReference>
<evidence type="ECO:0000256" key="3">
    <source>
        <dbReference type="SAM" id="MobiDB-lite"/>
    </source>
</evidence>
<keyword evidence="6" id="KW-1185">Reference proteome</keyword>
<dbReference type="SUPFAM" id="SSF55031">
    <property type="entry name" value="Bacterial exopeptidase dimerisation domain"/>
    <property type="match status" value="1"/>
</dbReference>
<gene>
    <name evidence="5" type="ORF">A33K_17371</name>
</gene>
<accession>A0ABN0G240</accession>
<dbReference type="NCBIfam" id="NF006771">
    <property type="entry name" value="PRK09290.1-5"/>
    <property type="match status" value="1"/>
</dbReference>
<dbReference type="GO" id="GO:0050538">
    <property type="term" value="F:N-carbamoyl-L-amino-acid hydrolase activity"/>
    <property type="evidence" value="ECO:0007669"/>
    <property type="project" value="UniProtKB-EC"/>
</dbReference>
<dbReference type="NCBIfam" id="TIGR01879">
    <property type="entry name" value="hydantase"/>
    <property type="match status" value="1"/>
</dbReference>
<evidence type="ECO:0000256" key="1">
    <source>
        <dbReference type="ARBA" id="ARBA00006153"/>
    </source>
</evidence>
<dbReference type="CDD" id="cd03884">
    <property type="entry name" value="M20_bAS"/>
    <property type="match status" value="1"/>
</dbReference>
<dbReference type="Gene3D" id="3.40.630.10">
    <property type="entry name" value="Zn peptidases"/>
    <property type="match status" value="1"/>
</dbReference>
<dbReference type="EMBL" id="JH692065">
    <property type="protein sequence ID" value="EIP86281.1"/>
    <property type="molecule type" value="Genomic_DNA"/>
</dbReference>
<protein>
    <submittedName>
        <fullName evidence="5">Amidase, hydantoinase/carbamoylase</fullName>
        <ecNumber evidence="5">3.5.1.87</ecNumber>
    </submittedName>
</protein>
<dbReference type="PANTHER" id="PTHR32494">
    <property type="entry name" value="ALLANTOATE DEIMINASE-RELATED"/>
    <property type="match status" value="1"/>
</dbReference>
<evidence type="ECO:0000259" key="4">
    <source>
        <dbReference type="Pfam" id="PF07687"/>
    </source>
</evidence>
<organism evidence="5 6">
    <name type="scientific">Burkholderia humptydooensis MSMB43</name>
    <dbReference type="NCBI Taxonomy" id="441157"/>
    <lineage>
        <taxon>Bacteria</taxon>
        <taxon>Pseudomonadati</taxon>
        <taxon>Pseudomonadota</taxon>
        <taxon>Betaproteobacteria</taxon>
        <taxon>Burkholderiales</taxon>
        <taxon>Burkholderiaceae</taxon>
        <taxon>Burkholderia</taxon>
        <taxon>pseudomallei group</taxon>
    </lineage>
</organism>
<name>A0ABN0G240_9BURK</name>
<comment type="similarity">
    <text evidence="1">Belongs to the peptidase M20 family.</text>
</comment>